<dbReference type="Pfam" id="PF04717">
    <property type="entry name" value="Phage_base_V"/>
    <property type="match status" value="1"/>
</dbReference>
<comment type="caution">
    <text evidence="2">The sequence shown here is derived from an EMBL/GenBank/DDBJ whole genome shotgun (WGS) entry which is preliminary data.</text>
</comment>
<reference evidence="2 3" key="1">
    <citation type="submission" date="2018-06" db="EMBL/GenBank/DDBJ databases">
        <title>Genomic Encyclopedia of Archaeal and Bacterial Type Strains, Phase II (KMG-II): from individual species to whole genera.</title>
        <authorList>
            <person name="Goeker M."/>
        </authorList>
    </citation>
    <scope>NUCLEOTIDE SEQUENCE [LARGE SCALE GENOMIC DNA]</scope>
    <source>
        <strain evidence="2 3">DSM 29821</strain>
    </source>
</reference>
<dbReference type="SUPFAM" id="SSF69349">
    <property type="entry name" value="Phage fibre proteins"/>
    <property type="match status" value="1"/>
</dbReference>
<sequence length="573" mass="64544">MPAMMNITITIDGKRYPYWHQFRLEQSIDHMHLFELQVMDVKEDTQLSCMKVFLGKRLEVNIQSAVNEQQLIFKGIVTAVTTGSKNSNGHAYCLLTGHSNDYALQGVRRTRAFEGKSLETIVRELLHGVTDVIIQLQQNPLCAYHVQYDETDYQLLRRLAALYGEFFFYNGEQLLFGTYTPTRIPLRAEEQLSTFKITGSIVPAMADFSQYDYLTESIRTVTPTQLQKDKVLDHILSLRSSERCNRMSIADPEYMANRQEYLAIAEALRFEGTSNCPAIRPGDIILPEDQAGKKYGGFVVQKILHYCNVDGSYYNEINGVSESLVHKPYTMPVIPVCYPQSAIVVDNNDPEQLGRIKVRFRWQAEGASPWIPVLLPYTGKDKGIFFLPEINEAVWVDFQQLHPEFPIVTGSYYRGKAPANKGDTQNTLKMIRSRAGHTILLDDAAGKEQIIIQDKSGNSLLMDTANNCMQLESPGQLTIKAENIHLQATESVSVQAGMNVALSAAENISHHATTSYMVAARKVLLMADKEYSLQAGDWKVHADNVLLKSLKGSCEIHAAKNLDIQSEEKIRMC</sequence>
<proteinExistence type="predicted"/>
<dbReference type="RefSeq" id="WP_111594838.1">
    <property type="nucleotide sequence ID" value="NZ_QLMA01000009.1"/>
</dbReference>
<gene>
    <name evidence="2" type="ORF">CLV59_109301</name>
</gene>
<dbReference type="InterPro" id="IPR006531">
    <property type="entry name" value="Gp5/Vgr_OB"/>
</dbReference>
<keyword evidence="3" id="KW-1185">Reference proteome</keyword>
<dbReference type="Gene3D" id="3.55.50.10">
    <property type="entry name" value="Baseplate protein-like domains"/>
    <property type="match status" value="1"/>
</dbReference>
<dbReference type="Proteomes" id="UP000249819">
    <property type="component" value="Unassembled WGS sequence"/>
</dbReference>
<evidence type="ECO:0000313" key="3">
    <source>
        <dbReference type="Proteomes" id="UP000249819"/>
    </source>
</evidence>
<dbReference type="OrthoDB" id="727155at2"/>
<evidence type="ECO:0000313" key="2">
    <source>
        <dbReference type="EMBL" id="RAJ75687.1"/>
    </source>
</evidence>
<organism evidence="2 3">
    <name type="scientific">Chitinophaga dinghuensis</name>
    <dbReference type="NCBI Taxonomy" id="1539050"/>
    <lineage>
        <taxon>Bacteria</taxon>
        <taxon>Pseudomonadati</taxon>
        <taxon>Bacteroidota</taxon>
        <taxon>Chitinophagia</taxon>
        <taxon>Chitinophagales</taxon>
        <taxon>Chitinophagaceae</taxon>
        <taxon>Chitinophaga</taxon>
    </lineage>
</organism>
<feature type="domain" description="Gp5/Type VI secretion system Vgr protein OB-fold" evidence="1">
    <location>
        <begin position="341"/>
        <end position="413"/>
    </location>
</feature>
<name>A0A327VQM2_9BACT</name>
<protein>
    <submittedName>
        <fullName evidence="2">Uncharacterized protein involved in type VI secretion and phage assembly</fullName>
    </submittedName>
</protein>
<dbReference type="InterPro" id="IPR037026">
    <property type="entry name" value="Vgr_OB-fold_dom_sf"/>
</dbReference>
<dbReference type="Gene3D" id="2.30.110.50">
    <property type="match status" value="1"/>
</dbReference>
<dbReference type="EMBL" id="QLMA01000009">
    <property type="protein sequence ID" value="RAJ75687.1"/>
    <property type="molecule type" value="Genomic_DNA"/>
</dbReference>
<dbReference type="SUPFAM" id="SSF69255">
    <property type="entry name" value="gp5 N-terminal domain-like"/>
    <property type="match status" value="1"/>
</dbReference>
<dbReference type="Gene3D" id="2.40.50.230">
    <property type="entry name" value="Gp5 N-terminal domain"/>
    <property type="match status" value="1"/>
</dbReference>
<accession>A0A327VQM2</accession>
<dbReference type="AlphaFoldDB" id="A0A327VQM2"/>
<dbReference type="SUPFAM" id="SSF69279">
    <property type="entry name" value="Phage tail proteins"/>
    <property type="match status" value="1"/>
</dbReference>
<dbReference type="Gene3D" id="4.10.220.110">
    <property type="match status" value="1"/>
</dbReference>
<dbReference type="Pfam" id="PF05954">
    <property type="entry name" value="Phage_GPD"/>
    <property type="match status" value="1"/>
</dbReference>
<evidence type="ECO:0000259" key="1">
    <source>
        <dbReference type="Pfam" id="PF04717"/>
    </source>
</evidence>